<evidence type="ECO:0000256" key="1">
    <source>
        <dbReference type="ARBA" id="ARBA00022448"/>
    </source>
</evidence>
<dbReference type="PANTHER" id="PTHR35529:SF1">
    <property type="entry name" value="MANGANESE EFFLUX PUMP MNTP-RELATED"/>
    <property type="match status" value="1"/>
</dbReference>
<name>A0A229NWN2_9BACL</name>
<comment type="subcellular location">
    <subcellularLocation>
        <location evidence="8">Cell membrane</location>
        <topology evidence="8">Multi-pass membrane protein</topology>
    </subcellularLocation>
</comment>
<dbReference type="AlphaFoldDB" id="A0A229NWN2"/>
<dbReference type="GO" id="GO:0005384">
    <property type="term" value="F:manganese ion transmembrane transporter activity"/>
    <property type="evidence" value="ECO:0007669"/>
    <property type="project" value="UniProtKB-UniRule"/>
</dbReference>
<evidence type="ECO:0000256" key="7">
    <source>
        <dbReference type="ARBA" id="ARBA00023211"/>
    </source>
</evidence>
<dbReference type="InterPro" id="IPR022929">
    <property type="entry name" value="Put_MntP"/>
</dbReference>
<dbReference type="Proteomes" id="UP000215145">
    <property type="component" value="Unassembled WGS sequence"/>
</dbReference>
<keyword evidence="6 8" id="KW-0472">Membrane</keyword>
<comment type="caution">
    <text evidence="9">The sequence shown here is derived from an EMBL/GenBank/DDBJ whole genome shotgun (WGS) entry which is preliminary data.</text>
</comment>
<feature type="transmembrane region" description="Helical" evidence="8">
    <location>
        <begin position="143"/>
        <end position="161"/>
    </location>
</feature>
<dbReference type="RefSeq" id="WP_089525006.1">
    <property type="nucleotide sequence ID" value="NZ_NMUQ01000002.1"/>
</dbReference>
<evidence type="ECO:0000256" key="4">
    <source>
        <dbReference type="ARBA" id="ARBA00022989"/>
    </source>
</evidence>
<comment type="similarity">
    <text evidence="8">Belongs to the MntP (TC 9.B.29) family.</text>
</comment>
<evidence type="ECO:0000313" key="9">
    <source>
        <dbReference type="EMBL" id="OXM14184.1"/>
    </source>
</evidence>
<reference evidence="9 10" key="1">
    <citation type="submission" date="2017-07" db="EMBL/GenBank/DDBJ databases">
        <title>Paenibacillus herberti R33 genome sequencing and assembly.</title>
        <authorList>
            <person name="Su W."/>
        </authorList>
    </citation>
    <scope>NUCLEOTIDE SEQUENCE [LARGE SCALE GENOMIC DNA]</scope>
    <source>
        <strain evidence="9 10">R33</strain>
    </source>
</reference>
<gene>
    <name evidence="8" type="primary">mntP</name>
    <name evidence="9" type="ORF">CGZ75_14545</name>
</gene>
<dbReference type="InterPro" id="IPR003810">
    <property type="entry name" value="Mntp/YtaF"/>
</dbReference>
<proteinExistence type="inferred from homology"/>
<feature type="transmembrane region" description="Helical" evidence="8">
    <location>
        <begin position="168"/>
        <end position="188"/>
    </location>
</feature>
<keyword evidence="5 8" id="KW-0406">Ion transport</keyword>
<evidence type="ECO:0000256" key="2">
    <source>
        <dbReference type="ARBA" id="ARBA00022475"/>
    </source>
</evidence>
<accession>A0A229NWN2</accession>
<dbReference type="HAMAP" id="MF_01521">
    <property type="entry name" value="MntP_pump"/>
    <property type="match status" value="1"/>
</dbReference>
<feature type="transmembrane region" description="Helical" evidence="8">
    <location>
        <begin position="114"/>
        <end position="137"/>
    </location>
</feature>
<dbReference type="EMBL" id="NMUQ01000002">
    <property type="protein sequence ID" value="OXM14184.1"/>
    <property type="molecule type" value="Genomic_DNA"/>
</dbReference>
<feature type="transmembrane region" description="Helical" evidence="8">
    <location>
        <begin position="70"/>
        <end position="93"/>
    </location>
</feature>
<evidence type="ECO:0000256" key="6">
    <source>
        <dbReference type="ARBA" id="ARBA00023136"/>
    </source>
</evidence>
<keyword evidence="10" id="KW-1185">Reference proteome</keyword>
<dbReference type="Pfam" id="PF02659">
    <property type="entry name" value="Mntp"/>
    <property type="match status" value="1"/>
</dbReference>
<sequence>MLEASLHEGQLLTLLIMALALGMDAFSLGVGIGMRGIRLLDILKLSAVIGLFHVIMPLVGIVAGQYMSLLLGHVAALTAGLLLILLGGHMLIASFRGDGGATPSFVDHRTTGGLMLFALSVSVDSFSVGISLGMFAADVVMTILLFGLAGGLMSVLGLLAGRRIGRSLGSYGEAAGGAILLTFGILFLL</sequence>
<keyword evidence="4 8" id="KW-1133">Transmembrane helix</keyword>
<evidence type="ECO:0000256" key="3">
    <source>
        <dbReference type="ARBA" id="ARBA00022692"/>
    </source>
</evidence>
<organism evidence="9 10">
    <name type="scientific">Paenibacillus herberti</name>
    <dbReference type="NCBI Taxonomy" id="1619309"/>
    <lineage>
        <taxon>Bacteria</taxon>
        <taxon>Bacillati</taxon>
        <taxon>Bacillota</taxon>
        <taxon>Bacilli</taxon>
        <taxon>Bacillales</taxon>
        <taxon>Paenibacillaceae</taxon>
        <taxon>Paenibacillus</taxon>
    </lineage>
</organism>
<protein>
    <recommendedName>
        <fullName evidence="8">Putative manganese efflux pump MntP</fullName>
    </recommendedName>
</protein>
<keyword evidence="3 8" id="KW-0812">Transmembrane</keyword>
<keyword evidence="1 8" id="KW-0813">Transport</keyword>
<dbReference type="PANTHER" id="PTHR35529">
    <property type="entry name" value="MANGANESE EFFLUX PUMP MNTP-RELATED"/>
    <property type="match status" value="1"/>
</dbReference>
<feature type="transmembrane region" description="Helical" evidence="8">
    <location>
        <begin position="45"/>
        <end position="64"/>
    </location>
</feature>
<dbReference type="GO" id="GO:0005886">
    <property type="term" value="C:plasma membrane"/>
    <property type="evidence" value="ECO:0007669"/>
    <property type="project" value="UniProtKB-SubCell"/>
</dbReference>
<evidence type="ECO:0000256" key="5">
    <source>
        <dbReference type="ARBA" id="ARBA00023065"/>
    </source>
</evidence>
<dbReference type="OrthoDB" id="1679700at2"/>
<feature type="transmembrane region" description="Helical" evidence="8">
    <location>
        <begin position="12"/>
        <end position="33"/>
    </location>
</feature>
<evidence type="ECO:0000313" key="10">
    <source>
        <dbReference type="Proteomes" id="UP000215145"/>
    </source>
</evidence>
<keyword evidence="7 8" id="KW-0464">Manganese</keyword>
<keyword evidence="2 8" id="KW-1003">Cell membrane</keyword>
<comment type="function">
    <text evidence="8">Probably functions as a manganese efflux pump.</text>
</comment>
<evidence type="ECO:0000256" key="8">
    <source>
        <dbReference type="HAMAP-Rule" id="MF_01521"/>
    </source>
</evidence>